<feature type="compositionally biased region" description="Acidic residues" evidence="1">
    <location>
        <begin position="422"/>
        <end position="437"/>
    </location>
</feature>
<dbReference type="AlphaFoldDB" id="A0A835WCT5"/>
<dbReference type="Proteomes" id="UP000613740">
    <property type="component" value="Unassembled WGS sequence"/>
</dbReference>
<evidence type="ECO:0000313" key="3">
    <source>
        <dbReference type="Proteomes" id="UP000613740"/>
    </source>
</evidence>
<organism evidence="2 3">
    <name type="scientific">Chlamydomonas schloesseri</name>
    <dbReference type="NCBI Taxonomy" id="2026947"/>
    <lineage>
        <taxon>Eukaryota</taxon>
        <taxon>Viridiplantae</taxon>
        <taxon>Chlorophyta</taxon>
        <taxon>core chlorophytes</taxon>
        <taxon>Chlorophyceae</taxon>
        <taxon>CS clade</taxon>
        <taxon>Chlamydomonadales</taxon>
        <taxon>Chlamydomonadaceae</taxon>
        <taxon>Chlamydomonas</taxon>
    </lineage>
</organism>
<feature type="compositionally biased region" description="Low complexity" evidence="1">
    <location>
        <begin position="191"/>
        <end position="204"/>
    </location>
</feature>
<sequence length="447" mass="49757">MDAVNQLPHYLVRGEQGGAFHHLWLAARQLATGMRKSRDYTRAVEQLAAERRQEQAQAQAQEDGRQGRGGSGRRRGRRALQQPQQEKRHRQGEGREGAEGSRGQQEQEQEQEQALVASEGFSGGRRQRTLQDQRQRQHQHQYQRQHQHQPEIRQAAGLGVLRQGVGGGRRRLVGAEESEGVSGASRALQRQQAAEGADAAGQAAGWDESRLDFGTVKAIYDQHAPLKKLPWFNDFHPRRLTDAARAFYAHLYAYGGQQGAAGGGAPAGGQQAELVSGFKEIRFVSGRCFASGSPYSDFEAFLNFLRSLCVDVKFLLNSRAGADLEANKKLAGMLRRFGHSVTADQLQADLLTTHDWYDRYTAEHPDHALRVLMEHMFSEQEKLGLSERILRFLGEDPGQLPPLRFDRMPSWGARTKGARGQEDEDGEEEDEDGEELDGNGVSEEATG</sequence>
<gene>
    <name evidence="2" type="ORF">HYH02_008906</name>
</gene>
<name>A0A835WCT5_9CHLO</name>
<evidence type="ECO:0000256" key="1">
    <source>
        <dbReference type="SAM" id="MobiDB-lite"/>
    </source>
</evidence>
<feature type="compositionally biased region" description="Basic residues" evidence="1">
    <location>
        <begin position="136"/>
        <end position="147"/>
    </location>
</feature>
<feature type="region of interest" description="Disordered" evidence="1">
    <location>
        <begin position="175"/>
        <end position="204"/>
    </location>
</feature>
<accession>A0A835WCT5</accession>
<keyword evidence="3" id="KW-1185">Reference proteome</keyword>
<protein>
    <submittedName>
        <fullName evidence="2">Uncharacterized protein</fullName>
    </submittedName>
</protein>
<dbReference type="EMBL" id="JAEHOD010000028">
    <property type="protein sequence ID" value="KAG2445038.1"/>
    <property type="molecule type" value="Genomic_DNA"/>
</dbReference>
<evidence type="ECO:0000313" key="2">
    <source>
        <dbReference type="EMBL" id="KAG2445038.1"/>
    </source>
</evidence>
<feature type="region of interest" description="Disordered" evidence="1">
    <location>
        <begin position="49"/>
        <end position="163"/>
    </location>
</feature>
<dbReference type="OrthoDB" id="530572at2759"/>
<reference evidence="2" key="1">
    <citation type="journal article" date="2020" name="bioRxiv">
        <title>Comparative genomics of Chlamydomonas.</title>
        <authorList>
            <person name="Craig R.J."/>
            <person name="Hasan A.R."/>
            <person name="Ness R.W."/>
            <person name="Keightley P.D."/>
        </authorList>
    </citation>
    <scope>NUCLEOTIDE SEQUENCE</scope>
    <source>
        <strain evidence="2">CCAP 11/173</strain>
    </source>
</reference>
<proteinExistence type="predicted"/>
<feature type="region of interest" description="Disordered" evidence="1">
    <location>
        <begin position="401"/>
        <end position="447"/>
    </location>
</feature>
<comment type="caution">
    <text evidence="2">The sequence shown here is derived from an EMBL/GenBank/DDBJ whole genome shotgun (WGS) entry which is preliminary data.</text>
</comment>